<feature type="region of interest" description="Disordered" evidence="5">
    <location>
        <begin position="183"/>
        <end position="202"/>
    </location>
</feature>
<accession>A0AAD5RWZ0</accession>
<evidence type="ECO:0000256" key="3">
    <source>
        <dbReference type="ARBA" id="ARBA00023274"/>
    </source>
</evidence>
<dbReference type="Gene3D" id="1.10.287.10">
    <property type="entry name" value="S15/NS1, RNA-binding"/>
    <property type="match status" value="1"/>
</dbReference>
<dbReference type="CDD" id="cd00353">
    <property type="entry name" value="Ribosomal_S15p_S13e"/>
    <property type="match status" value="1"/>
</dbReference>
<dbReference type="SUPFAM" id="SSF47060">
    <property type="entry name" value="S15/NS1 RNA-binding domain"/>
    <property type="match status" value="1"/>
</dbReference>
<evidence type="ECO:0000313" key="7">
    <source>
        <dbReference type="Proteomes" id="UP001201980"/>
    </source>
</evidence>
<organism evidence="6 7">
    <name type="scientific">Zalerion maritima</name>
    <dbReference type="NCBI Taxonomy" id="339359"/>
    <lineage>
        <taxon>Eukaryota</taxon>
        <taxon>Fungi</taxon>
        <taxon>Dikarya</taxon>
        <taxon>Ascomycota</taxon>
        <taxon>Pezizomycotina</taxon>
        <taxon>Sordariomycetes</taxon>
        <taxon>Lulworthiomycetidae</taxon>
        <taxon>Lulworthiales</taxon>
        <taxon>Lulworthiaceae</taxon>
        <taxon>Zalerion</taxon>
    </lineage>
</organism>
<keyword evidence="3 4" id="KW-0687">Ribonucleoprotein</keyword>
<name>A0AAD5RWZ0_9PEZI</name>
<dbReference type="GO" id="GO:0005737">
    <property type="term" value="C:cytoplasm"/>
    <property type="evidence" value="ECO:0007669"/>
    <property type="project" value="UniProtKB-ARBA"/>
</dbReference>
<evidence type="ECO:0000256" key="5">
    <source>
        <dbReference type="SAM" id="MobiDB-lite"/>
    </source>
</evidence>
<evidence type="ECO:0000256" key="4">
    <source>
        <dbReference type="RuleBase" id="RU003919"/>
    </source>
</evidence>
<dbReference type="AlphaFoldDB" id="A0AAD5RWZ0"/>
<proteinExistence type="inferred from homology"/>
<dbReference type="SMART" id="SM01387">
    <property type="entry name" value="Ribosomal_S15"/>
    <property type="match status" value="1"/>
</dbReference>
<dbReference type="PANTHER" id="PTHR23321">
    <property type="entry name" value="RIBOSOMAL PROTEIN S15, BACTERIAL AND ORGANELLAR"/>
    <property type="match status" value="1"/>
</dbReference>
<sequence length="278" mass="32069">MREKKKWIKKNPYKYQLQIARKAANKKRQEEIKATKQSLQGDPVWGVKTPWIESLDSGGQSEFSTPKTDDDGNPLEEPHELPTSKHLMNYGLYRNDFESAIRNAYELTRPYVTPDRSQAEPVVEQEMARRHAEQHKKRQEAVARIVALENGNARNRLSANVRRIVETFGRHETDKVLPARPKSVIAPPHESTPRAGPDTGSSEVQIGILTAKIRALAKELETTGHSDKHNKRNLRLLVHRRQKLLKYMFRKEKGSARWTHMIEKLGITDPCWTREITM</sequence>
<dbReference type="Pfam" id="PF00312">
    <property type="entry name" value="Ribosomal_S15"/>
    <property type="match status" value="1"/>
</dbReference>
<dbReference type="EMBL" id="JAKWBI020000041">
    <property type="protein sequence ID" value="KAJ2904924.1"/>
    <property type="molecule type" value="Genomic_DNA"/>
</dbReference>
<dbReference type="InterPro" id="IPR009068">
    <property type="entry name" value="uS15_NS1_RNA-bd_sf"/>
</dbReference>
<dbReference type="GO" id="GO:0005840">
    <property type="term" value="C:ribosome"/>
    <property type="evidence" value="ECO:0007669"/>
    <property type="project" value="UniProtKB-KW"/>
</dbReference>
<reference evidence="6" key="1">
    <citation type="submission" date="2022-07" db="EMBL/GenBank/DDBJ databases">
        <title>Draft genome sequence of Zalerion maritima ATCC 34329, a (micro)plastics degrading marine fungus.</title>
        <authorList>
            <person name="Paco A."/>
            <person name="Goncalves M.F.M."/>
            <person name="Rocha-Santos T.A.P."/>
            <person name="Alves A."/>
        </authorList>
    </citation>
    <scope>NUCLEOTIDE SEQUENCE</scope>
    <source>
        <strain evidence="6">ATCC 34329</strain>
    </source>
</reference>
<evidence type="ECO:0000313" key="6">
    <source>
        <dbReference type="EMBL" id="KAJ2904924.1"/>
    </source>
</evidence>
<dbReference type="Proteomes" id="UP001201980">
    <property type="component" value="Unassembled WGS sequence"/>
</dbReference>
<dbReference type="GO" id="GO:0003735">
    <property type="term" value="F:structural constituent of ribosome"/>
    <property type="evidence" value="ECO:0007669"/>
    <property type="project" value="InterPro"/>
</dbReference>
<evidence type="ECO:0000256" key="2">
    <source>
        <dbReference type="ARBA" id="ARBA00022980"/>
    </source>
</evidence>
<comment type="similarity">
    <text evidence="1 4">Belongs to the universal ribosomal protein uS15 family.</text>
</comment>
<gene>
    <name evidence="6" type="ORF">MKZ38_006789</name>
</gene>
<evidence type="ECO:0000256" key="1">
    <source>
        <dbReference type="ARBA" id="ARBA00008434"/>
    </source>
</evidence>
<comment type="caution">
    <text evidence="6">The sequence shown here is derived from an EMBL/GenBank/DDBJ whole genome shotgun (WGS) entry which is preliminary data.</text>
</comment>
<protein>
    <submittedName>
        <fullName evidence="6">Ribosomal protein s15 protein</fullName>
    </submittedName>
</protein>
<dbReference type="InterPro" id="IPR005290">
    <property type="entry name" value="Ribosomal_uS15_bac-type"/>
</dbReference>
<dbReference type="InterPro" id="IPR000589">
    <property type="entry name" value="Ribosomal_uS15"/>
</dbReference>
<keyword evidence="2 4" id="KW-0689">Ribosomal protein</keyword>
<keyword evidence="7" id="KW-1185">Reference proteome</keyword>
<feature type="region of interest" description="Disordered" evidence="5">
    <location>
        <begin position="28"/>
        <end position="84"/>
    </location>
</feature>
<dbReference type="GO" id="GO:1990904">
    <property type="term" value="C:ribonucleoprotein complex"/>
    <property type="evidence" value="ECO:0007669"/>
    <property type="project" value="UniProtKB-KW"/>
</dbReference>
<dbReference type="GO" id="GO:0006412">
    <property type="term" value="P:translation"/>
    <property type="evidence" value="ECO:0007669"/>
    <property type="project" value="InterPro"/>
</dbReference>
<dbReference type="PANTHER" id="PTHR23321:SF26">
    <property type="entry name" value="SMALL RIBOSOMAL SUBUNIT PROTEIN US15M"/>
    <property type="match status" value="1"/>
</dbReference>
<feature type="compositionally biased region" description="Polar residues" evidence="5">
    <location>
        <begin position="57"/>
        <end position="66"/>
    </location>
</feature>